<reference evidence="3" key="1">
    <citation type="submission" date="2016-09" db="EMBL/GenBank/DDBJ databases">
        <authorList>
            <person name="Hebert L."/>
            <person name="Moumen B."/>
        </authorList>
    </citation>
    <scope>NUCLEOTIDE SEQUENCE [LARGE SCALE GENOMIC DNA]</scope>
    <source>
        <strain evidence="3">OVI</strain>
    </source>
</reference>
<dbReference type="InterPro" id="IPR029052">
    <property type="entry name" value="Metallo-depent_PP-like"/>
</dbReference>
<evidence type="ECO:0000256" key="1">
    <source>
        <dbReference type="RuleBase" id="RU004273"/>
    </source>
</evidence>
<dbReference type="PANTHER" id="PTHR11668:SF496">
    <property type="entry name" value="SERINE_THREONINE-PROTEIN PHOSPHATASE"/>
    <property type="match status" value="1"/>
</dbReference>
<dbReference type="PROSITE" id="PS00125">
    <property type="entry name" value="SER_THR_PHOSPHATASE"/>
    <property type="match status" value="1"/>
</dbReference>
<comment type="catalytic activity">
    <reaction evidence="1">
        <text>O-phospho-L-threonyl-[protein] + H2O = L-threonyl-[protein] + phosphate</text>
        <dbReference type="Rhea" id="RHEA:47004"/>
        <dbReference type="Rhea" id="RHEA-COMP:11060"/>
        <dbReference type="Rhea" id="RHEA-COMP:11605"/>
        <dbReference type="ChEBI" id="CHEBI:15377"/>
        <dbReference type="ChEBI" id="CHEBI:30013"/>
        <dbReference type="ChEBI" id="CHEBI:43474"/>
        <dbReference type="ChEBI" id="CHEBI:61977"/>
        <dbReference type="EC" id="3.1.3.16"/>
    </reaction>
</comment>
<dbReference type="GO" id="GO:0005737">
    <property type="term" value="C:cytoplasm"/>
    <property type="evidence" value="ECO:0007669"/>
    <property type="project" value="TreeGrafter"/>
</dbReference>
<protein>
    <recommendedName>
        <fullName evidence="1">Serine/threonine-protein phosphatase</fullName>
        <ecNumber evidence="1">3.1.3.16</ecNumber>
    </recommendedName>
</protein>
<proteinExistence type="inferred from homology"/>
<dbReference type="CDD" id="cd00144">
    <property type="entry name" value="MPP_PPP_family"/>
    <property type="match status" value="1"/>
</dbReference>
<dbReference type="GeneID" id="92378872"/>
<keyword evidence="1" id="KW-0378">Hydrolase</keyword>
<organism evidence="3 4">
    <name type="scientific">Trypanosoma equiperdum</name>
    <dbReference type="NCBI Taxonomy" id="5694"/>
    <lineage>
        <taxon>Eukaryota</taxon>
        <taxon>Discoba</taxon>
        <taxon>Euglenozoa</taxon>
        <taxon>Kinetoplastea</taxon>
        <taxon>Metakinetoplastina</taxon>
        <taxon>Trypanosomatida</taxon>
        <taxon>Trypanosomatidae</taxon>
        <taxon>Trypanosoma</taxon>
    </lineage>
</organism>
<dbReference type="PANTHER" id="PTHR11668">
    <property type="entry name" value="SERINE/THREONINE PROTEIN PHOSPHATASE"/>
    <property type="match status" value="1"/>
</dbReference>
<dbReference type="Proteomes" id="UP000195570">
    <property type="component" value="Unassembled WGS sequence"/>
</dbReference>
<dbReference type="PRINTS" id="PR00114">
    <property type="entry name" value="STPHPHTASE"/>
</dbReference>
<comment type="similarity">
    <text evidence="1">Belongs to the PPP phosphatase family.</text>
</comment>
<dbReference type="GO" id="GO:0005634">
    <property type="term" value="C:nucleus"/>
    <property type="evidence" value="ECO:0007669"/>
    <property type="project" value="TreeGrafter"/>
</dbReference>
<dbReference type="EMBL" id="CZPT02000533">
    <property type="protein sequence ID" value="SCU66412.1"/>
    <property type="molecule type" value="Genomic_DNA"/>
</dbReference>
<dbReference type="SMART" id="SM00156">
    <property type="entry name" value="PP2Ac"/>
    <property type="match status" value="1"/>
</dbReference>
<evidence type="ECO:0000259" key="2">
    <source>
        <dbReference type="PROSITE" id="PS00125"/>
    </source>
</evidence>
<evidence type="ECO:0000313" key="3">
    <source>
        <dbReference type="EMBL" id="SCU66412.1"/>
    </source>
</evidence>
<gene>
    <name evidence="3" type="ORF">TEOVI_000493200</name>
</gene>
<dbReference type="SUPFAM" id="SSF56300">
    <property type="entry name" value="Metallo-dependent phosphatases"/>
    <property type="match status" value="1"/>
</dbReference>
<dbReference type="InterPro" id="IPR006186">
    <property type="entry name" value="Ser/Thr-sp_prot-phosphatase"/>
</dbReference>
<dbReference type="Gene3D" id="3.60.21.10">
    <property type="match status" value="1"/>
</dbReference>
<dbReference type="RefSeq" id="XP_067077866.1">
    <property type="nucleotide sequence ID" value="XM_067221765.1"/>
</dbReference>
<name>A0A1G4I3W0_TRYEQ</name>
<dbReference type="EC" id="3.1.3.16" evidence="1"/>
<feature type="domain" description="Serine/threonine specific protein phosphatases" evidence="2">
    <location>
        <begin position="464"/>
        <end position="469"/>
    </location>
</feature>
<dbReference type="InterPro" id="IPR050341">
    <property type="entry name" value="PP1_catalytic_subunit"/>
</dbReference>
<comment type="caution">
    <text evidence="3">The sequence shown here is derived from an EMBL/GenBank/DDBJ whole genome shotgun (WGS) entry which is preliminary data.</text>
</comment>
<evidence type="ECO:0000313" key="4">
    <source>
        <dbReference type="Proteomes" id="UP000195570"/>
    </source>
</evidence>
<dbReference type="VEuPathDB" id="TriTrypDB:TEOVI_000493200"/>
<dbReference type="Pfam" id="PF00149">
    <property type="entry name" value="Metallophos"/>
    <property type="match status" value="1"/>
</dbReference>
<sequence>MDLNTVDERYVFVTPGTTIRVGWDENCDVVLPALGPCLFNGRCITTRRGCDVLVSCTTEGDLLLALTGNGIRVIINGVQIKPSFAPRKLPPGAVVSFNKLSREFSFIFVARDLRAAKADVKHVPPPENSAADIARLEEFLLTLNPQPLLSHAQFDPESASLRSQHFVTLVDSETITHQKVSTDETLPSTLTVTEVAPTEEELVADARTSAQSLTSQSVSLHNYVRRFSTSGGFTSLYYNEEAEFLQPHPTPYRQQGLLNNVGASPHIISSVVVELWGRRVALRNVADFCDSNVDQPQINLTGDAEDLNGAETNPYITFHGVKKMGGRQQRCMDKEIRSAAENVLEYLNDAYESDDDNFIELPQQTKDKIFEYFLLLATHMMKAVKAMPVALRLTSPVVCCGDVHGSFSDLKQIFDNVVPFKHWSLMTRPVLFLGDYVDRGPHDVEVMLFLFAWCTLCPENVFLLRGNHEDDRVNGDTELYGETSFLVKCLTFFGEEKGSIFWRRVNDVFAVLPLVAIIDDTTFVCHGGIPRLRGRQLVQAGTTMGDNEDGGNAAAPFPEWKLWQEHGAENGNSSYSCDGLSSTNDAIAQVEDDIPGEDLMQELLESVPGGPGDVRFYSVMPDDNDDCLTAKRRRIARELLWNDPCTTPSLRKRHSLPQGVSDMMGSFTDEESGNMAAVMPLPQRNGFNSQGFRCNHARGCSVDTFHEFNSFALDNFLQRWGFTLVIRAHEQKDAGLEVGLAQRVLTLFSCSNYTGGDNNGGACVIVGGEVRPVSWRRPCPVLGRSPSADDPDIWKMKRLREEVGRNNSCSSYLHFPGPQIVPSYVGKPVVNLG</sequence>
<dbReference type="GO" id="GO:0004722">
    <property type="term" value="F:protein serine/threonine phosphatase activity"/>
    <property type="evidence" value="ECO:0007669"/>
    <property type="project" value="UniProtKB-EC"/>
</dbReference>
<dbReference type="InterPro" id="IPR004843">
    <property type="entry name" value="Calcineurin-like_PHP"/>
</dbReference>
<dbReference type="AlphaFoldDB" id="A0A1G4I3W0"/>
<keyword evidence="4" id="KW-1185">Reference proteome</keyword>
<accession>A0A1G4I3W0</accession>